<proteinExistence type="predicted"/>
<keyword evidence="1" id="KW-0472">Membrane</keyword>
<protein>
    <submittedName>
        <fullName evidence="2">Uncharacterized protein</fullName>
    </submittedName>
</protein>
<reference evidence="2 3" key="1">
    <citation type="submission" date="2024-01" db="EMBL/GenBank/DDBJ databases">
        <title>The genomes of 5 underutilized Papilionoideae crops provide insights into root nodulation and disease resistanc.</title>
        <authorList>
            <person name="Jiang F."/>
        </authorList>
    </citation>
    <scope>NUCLEOTIDE SEQUENCE [LARGE SCALE GENOMIC DNA]</scope>
    <source>
        <strain evidence="2">LVBAO_FW01</strain>
        <tissue evidence="2">Leaves</tissue>
    </source>
</reference>
<sequence length="106" mass="12392">MREATMSCKEGTYPLNQRAELVIILDYCSFNFESSSWTVVALFLSHHLHITLANYCVSQLFKTFLIYMTYLIPCLLSLFRTLQRHFGSTNPVFVRRNARIACLQYL</sequence>
<evidence type="ECO:0000313" key="2">
    <source>
        <dbReference type="EMBL" id="KAK7362578.1"/>
    </source>
</evidence>
<evidence type="ECO:0000313" key="3">
    <source>
        <dbReference type="Proteomes" id="UP001367508"/>
    </source>
</evidence>
<organism evidence="2 3">
    <name type="scientific">Canavalia gladiata</name>
    <name type="common">Sword bean</name>
    <name type="synonym">Dolichos gladiatus</name>
    <dbReference type="NCBI Taxonomy" id="3824"/>
    <lineage>
        <taxon>Eukaryota</taxon>
        <taxon>Viridiplantae</taxon>
        <taxon>Streptophyta</taxon>
        <taxon>Embryophyta</taxon>
        <taxon>Tracheophyta</taxon>
        <taxon>Spermatophyta</taxon>
        <taxon>Magnoliopsida</taxon>
        <taxon>eudicotyledons</taxon>
        <taxon>Gunneridae</taxon>
        <taxon>Pentapetalae</taxon>
        <taxon>rosids</taxon>
        <taxon>fabids</taxon>
        <taxon>Fabales</taxon>
        <taxon>Fabaceae</taxon>
        <taxon>Papilionoideae</taxon>
        <taxon>50 kb inversion clade</taxon>
        <taxon>NPAAA clade</taxon>
        <taxon>indigoferoid/millettioid clade</taxon>
        <taxon>Phaseoleae</taxon>
        <taxon>Canavalia</taxon>
    </lineage>
</organism>
<dbReference type="EMBL" id="JAYMYQ010000001">
    <property type="protein sequence ID" value="KAK7362578.1"/>
    <property type="molecule type" value="Genomic_DNA"/>
</dbReference>
<feature type="transmembrane region" description="Helical" evidence="1">
    <location>
        <begin position="21"/>
        <end position="44"/>
    </location>
</feature>
<dbReference type="AlphaFoldDB" id="A0AAN9N228"/>
<keyword evidence="1" id="KW-1133">Transmembrane helix</keyword>
<keyword evidence="1" id="KW-0812">Transmembrane</keyword>
<feature type="transmembrane region" description="Helical" evidence="1">
    <location>
        <begin position="64"/>
        <end position="82"/>
    </location>
</feature>
<name>A0AAN9N228_CANGL</name>
<dbReference type="Proteomes" id="UP001367508">
    <property type="component" value="Unassembled WGS sequence"/>
</dbReference>
<comment type="caution">
    <text evidence="2">The sequence shown here is derived from an EMBL/GenBank/DDBJ whole genome shotgun (WGS) entry which is preliminary data.</text>
</comment>
<gene>
    <name evidence="2" type="ORF">VNO77_04695</name>
</gene>
<accession>A0AAN9N228</accession>
<keyword evidence="3" id="KW-1185">Reference proteome</keyword>
<evidence type="ECO:0000256" key="1">
    <source>
        <dbReference type="SAM" id="Phobius"/>
    </source>
</evidence>